<evidence type="ECO:0008006" key="2">
    <source>
        <dbReference type="Google" id="ProtNLM"/>
    </source>
</evidence>
<organism evidence="1">
    <name type="scientific">Myxococcus fulvus</name>
    <dbReference type="NCBI Taxonomy" id="33"/>
    <lineage>
        <taxon>Bacteria</taxon>
        <taxon>Pseudomonadati</taxon>
        <taxon>Myxococcota</taxon>
        <taxon>Myxococcia</taxon>
        <taxon>Myxococcales</taxon>
        <taxon>Cystobacterineae</taxon>
        <taxon>Myxococcaceae</taxon>
        <taxon>Myxococcus</taxon>
    </lineage>
</organism>
<accession>B0YR24</accession>
<keyword evidence="1" id="KW-0614">Plasmid</keyword>
<sequence length="110" mass="12135">MKPCSWEARGRLNPHRLARGVSAFKPPVLSPHGAGAGLSPELPEEARDSTRWRVVVRFVSLKEAARKARVDECTMRRWCTRGWVMAERLASGHGPWIVAVDIRGLPGGPA</sequence>
<protein>
    <recommendedName>
        <fullName evidence="2">Helix-turn-helix domain-containing protein</fullName>
    </recommendedName>
</protein>
<proteinExistence type="predicted"/>
<evidence type="ECO:0000313" key="1">
    <source>
        <dbReference type="EMBL" id="ABX46798.1"/>
    </source>
</evidence>
<dbReference type="EMBL" id="EU137666">
    <property type="protein sequence ID" value="ABX46798.1"/>
    <property type="molecule type" value="Genomic_DNA"/>
</dbReference>
<reference evidence="1" key="1">
    <citation type="journal article" date="2008" name="Appl. Environ. Microbiol.">
        <title>Discovery of the autonomously replicating plasmid pMF1 from Myxococcus fulvus and development of a gene cloning system in Myxococcus xanthus.</title>
        <authorList>
            <person name="Zhao J.Y."/>
            <person name="Zhong L."/>
            <person name="Shen M.J."/>
            <person name="Xia Z.J."/>
            <person name="Cheng Q.X."/>
            <person name="Sun X."/>
            <person name="Zhao G.P."/>
            <person name="Li Y.Z."/>
            <person name="Qin Z.J."/>
        </authorList>
    </citation>
    <scope>NUCLEOTIDE SEQUENCE</scope>
    <source>
        <strain evidence="1">124B02</strain>
        <plasmid evidence="1">pMF1</plasmid>
    </source>
</reference>
<name>B0YR24_MYXFU</name>
<dbReference type="AlphaFoldDB" id="B0YR24"/>
<geneLocation type="plasmid" evidence="1">
    <name>pMF1</name>
</geneLocation>
<gene>
    <name evidence="1" type="ORF">pMF1.15</name>
</gene>